<dbReference type="Proteomes" id="UP000481861">
    <property type="component" value="Unassembled WGS sequence"/>
</dbReference>
<evidence type="ECO:0000313" key="4">
    <source>
        <dbReference type="Proteomes" id="UP000481861"/>
    </source>
</evidence>
<dbReference type="InterPro" id="IPR016181">
    <property type="entry name" value="Acyl_CoA_acyltransferase"/>
</dbReference>
<keyword evidence="4" id="KW-1185">Reference proteome</keyword>
<dbReference type="PROSITE" id="PS51186">
    <property type="entry name" value="GNAT"/>
    <property type="match status" value="1"/>
</dbReference>
<dbReference type="OrthoDB" id="61870at2759"/>
<reference evidence="3 4" key="1">
    <citation type="submission" date="2020-01" db="EMBL/GenBank/DDBJ databases">
        <authorList>
            <consortium name="DOE Joint Genome Institute"/>
            <person name="Haridas S."/>
            <person name="Albert R."/>
            <person name="Binder M."/>
            <person name="Bloem J."/>
            <person name="Labutti K."/>
            <person name="Salamov A."/>
            <person name="Andreopoulos B."/>
            <person name="Baker S.E."/>
            <person name="Barry K."/>
            <person name="Bills G."/>
            <person name="Bluhm B.H."/>
            <person name="Cannon C."/>
            <person name="Castanera R."/>
            <person name="Culley D.E."/>
            <person name="Daum C."/>
            <person name="Ezra D."/>
            <person name="Gonzalez J.B."/>
            <person name="Henrissat B."/>
            <person name="Kuo A."/>
            <person name="Liang C."/>
            <person name="Lipzen A."/>
            <person name="Lutzoni F."/>
            <person name="Magnuson J."/>
            <person name="Mondo S."/>
            <person name="Nolan M."/>
            <person name="Ohm R."/>
            <person name="Pangilinan J."/>
            <person name="Park H.-J.H."/>
            <person name="Ramirez L."/>
            <person name="Alfaro M."/>
            <person name="Sun H."/>
            <person name="Tritt A."/>
            <person name="Yoshinaga Y."/>
            <person name="Zwiers L.-H.L."/>
            <person name="Turgeon B.G."/>
            <person name="Goodwin S.B."/>
            <person name="Spatafora J.W."/>
            <person name="Crous P.W."/>
            <person name="Grigoriev I.V."/>
        </authorList>
    </citation>
    <scope>NUCLEOTIDE SEQUENCE [LARGE SCALE GENOMIC DNA]</scope>
    <source>
        <strain evidence="3 4">CBS 611.86</strain>
    </source>
</reference>
<dbReference type="Pfam" id="PF08445">
    <property type="entry name" value="FR47"/>
    <property type="match status" value="1"/>
</dbReference>
<gene>
    <name evidence="3" type="ORF">BDV95DRAFT_603644</name>
</gene>
<dbReference type="InterPro" id="IPR053225">
    <property type="entry name" value="Acyl-CoA_N-acyltransferase"/>
</dbReference>
<name>A0A7C8MCK1_9PLEO</name>
<accession>A0A7C8MCK1</accession>
<feature type="compositionally biased region" description="Low complexity" evidence="1">
    <location>
        <begin position="56"/>
        <end position="72"/>
    </location>
</feature>
<evidence type="ECO:0000313" key="3">
    <source>
        <dbReference type="EMBL" id="KAF2874856.1"/>
    </source>
</evidence>
<evidence type="ECO:0000259" key="2">
    <source>
        <dbReference type="PROSITE" id="PS51186"/>
    </source>
</evidence>
<protein>
    <submittedName>
        <fullName evidence="3">Acetyltransferas-like protein</fullName>
    </submittedName>
</protein>
<proteinExistence type="predicted"/>
<dbReference type="SUPFAM" id="SSF55729">
    <property type="entry name" value="Acyl-CoA N-acyltransferases (Nat)"/>
    <property type="match status" value="1"/>
</dbReference>
<feature type="domain" description="N-acetyltransferase" evidence="2">
    <location>
        <begin position="223"/>
        <end position="379"/>
    </location>
</feature>
<sequence>MPELKIHTHPATSPVLQSALTASLPYSINLVYRTRHANRTPDAHILATFPAAAENQDQTQPQCQQQDQQQEQEQIHHGQSNPPHCWAAAYFDRSMRPETELWIFASGEMPGHSRSGDESGLCGTCRAAVVSLLDYLSTLAEPPLHPENAAALALARRHEQEHPETGPEVRYPLSPGAYMRHLLLPGVVTLGACHHEIVRICHESGLVREEFPGLEAPVNKFLFKISNLPHRRELPEGLRWGQMREKDIAIVQSRTDIPRAKRTLLSMESVGVFEEETDQVVAWTFLGLDGALSTLHTEPAYRGKGIAKAVAAKLFREHVPGLADDEQGNAWAHADVYVGNAQSESVCKSLGGEAMWRIFWVRIDVTRAGNLAVREDRTM</sequence>
<feature type="region of interest" description="Disordered" evidence="1">
    <location>
        <begin position="53"/>
        <end position="81"/>
    </location>
</feature>
<dbReference type="Gene3D" id="3.40.630.30">
    <property type="match status" value="1"/>
</dbReference>
<evidence type="ECO:0000256" key="1">
    <source>
        <dbReference type="SAM" id="MobiDB-lite"/>
    </source>
</evidence>
<dbReference type="GO" id="GO:0016747">
    <property type="term" value="F:acyltransferase activity, transferring groups other than amino-acyl groups"/>
    <property type="evidence" value="ECO:0007669"/>
    <property type="project" value="InterPro"/>
</dbReference>
<dbReference type="InterPro" id="IPR000182">
    <property type="entry name" value="GNAT_dom"/>
</dbReference>
<dbReference type="AlphaFoldDB" id="A0A7C8MCK1"/>
<comment type="caution">
    <text evidence="3">The sequence shown here is derived from an EMBL/GenBank/DDBJ whole genome shotgun (WGS) entry which is preliminary data.</text>
</comment>
<organism evidence="3 4">
    <name type="scientific">Massariosphaeria phaeospora</name>
    <dbReference type="NCBI Taxonomy" id="100035"/>
    <lineage>
        <taxon>Eukaryota</taxon>
        <taxon>Fungi</taxon>
        <taxon>Dikarya</taxon>
        <taxon>Ascomycota</taxon>
        <taxon>Pezizomycotina</taxon>
        <taxon>Dothideomycetes</taxon>
        <taxon>Pleosporomycetidae</taxon>
        <taxon>Pleosporales</taxon>
        <taxon>Pleosporales incertae sedis</taxon>
        <taxon>Massariosphaeria</taxon>
    </lineage>
</organism>
<dbReference type="InterPro" id="IPR013653">
    <property type="entry name" value="GCN5-like_dom"/>
</dbReference>
<dbReference type="PANTHER" id="PTHR20958">
    <property type="entry name" value="GLYCINE N-ACYLTRANSFERASE-LIKE PROTEIN"/>
    <property type="match status" value="1"/>
</dbReference>
<dbReference type="PANTHER" id="PTHR20958:SF6">
    <property type="entry name" value="GLYCINE N-ACYLTRANSFERASE-LIKE PROTEIN"/>
    <property type="match status" value="1"/>
</dbReference>
<dbReference type="EMBL" id="JAADJZ010000005">
    <property type="protein sequence ID" value="KAF2874856.1"/>
    <property type="molecule type" value="Genomic_DNA"/>
</dbReference>